<dbReference type="OrthoDB" id="2840473at2759"/>
<dbReference type="AlphaFoldDB" id="A0A0D0D8B6"/>
<evidence type="ECO:0000313" key="2">
    <source>
        <dbReference type="Proteomes" id="UP000054538"/>
    </source>
</evidence>
<organism evidence="1 2">
    <name type="scientific">Paxillus rubicundulus Ve08.2h10</name>
    <dbReference type="NCBI Taxonomy" id="930991"/>
    <lineage>
        <taxon>Eukaryota</taxon>
        <taxon>Fungi</taxon>
        <taxon>Dikarya</taxon>
        <taxon>Basidiomycota</taxon>
        <taxon>Agaricomycotina</taxon>
        <taxon>Agaricomycetes</taxon>
        <taxon>Agaricomycetidae</taxon>
        <taxon>Boletales</taxon>
        <taxon>Paxilineae</taxon>
        <taxon>Paxillaceae</taxon>
        <taxon>Paxillus</taxon>
    </lineage>
</organism>
<dbReference type="EMBL" id="KN827395">
    <property type="protein sequence ID" value="KIK76604.1"/>
    <property type="molecule type" value="Genomic_DNA"/>
</dbReference>
<reference evidence="1 2" key="1">
    <citation type="submission" date="2014-04" db="EMBL/GenBank/DDBJ databases">
        <authorList>
            <consortium name="DOE Joint Genome Institute"/>
            <person name="Kuo A."/>
            <person name="Kohler A."/>
            <person name="Jargeat P."/>
            <person name="Nagy L.G."/>
            <person name="Floudas D."/>
            <person name="Copeland A."/>
            <person name="Barry K.W."/>
            <person name="Cichocki N."/>
            <person name="Veneault-Fourrey C."/>
            <person name="LaButti K."/>
            <person name="Lindquist E.A."/>
            <person name="Lipzen A."/>
            <person name="Lundell T."/>
            <person name="Morin E."/>
            <person name="Murat C."/>
            <person name="Sun H."/>
            <person name="Tunlid A."/>
            <person name="Henrissat B."/>
            <person name="Grigoriev I.V."/>
            <person name="Hibbett D.S."/>
            <person name="Martin F."/>
            <person name="Nordberg H.P."/>
            <person name="Cantor M.N."/>
            <person name="Hua S.X."/>
        </authorList>
    </citation>
    <scope>NUCLEOTIDE SEQUENCE [LARGE SCALE GENOMIC DNA]</scope>
    <source>
        <strain evidence="1 2">Ve08.2h10</strain>
    </source>
</reference>
<reference evidence="2" key="2">
    <citation type="submission" date="2015-01" db="EMBL/GenBank/DDBJ databases">
        <title>Evolutionary Origins and Diversification of the Mycorrhizal Mutualists.</title>
        <authorList>
            <consortium name="DOE Joint Genome Institute"/>
            <consortium name="Mycorrhizal Genomics Consortium"/>
            <person name="Kohler A."/>
            <person name="Kuo A."/>
            <person name="Nagy L.G."/>
            <person name="Floudas D."/>
            <person name="Copeland A."/>
            <person name="Barry K.W."/>
            <person name="Cichocki N."/>
            <person name="Veneault-Fourrey C."/>
            <person name="LaButti K."/>
            <person name="Lindquist E.A."/>
            <person name="Lipzen A."/>
            <person name="Lundell T."/>
            <person name="Morin E."/>
            <person name="Murat C."/>
            <person name="Riley R."/>
            <person name="Ohm R."/>
            <person name="Sun H."/>
            <person name="Tunlid A."/>
            <person name="Henrissat B."/>
            <person name="Grigoriev I.V."/>
            <person name="Hibbett D.S."/>
            <person name="Martin F."/>
        </authorList>
    </citation>
    <scope>NUCLEOTIDE SEQUENCE [LARGE SCALE GENOMIC DNA]</scope>
    <source>
        <strain evidence="2">Ve08.2h10</strain>
    </source>
</reference>
<accession>A0A0D0D8B6</accession>
<feature type="non-terminal residue" evidence="1">
    <location>
        <position position="54"/>
    </location>
</feature>
<dbReference type="SUPFAM" id="SSF56219">
    <property type="entry name" value="DNase I-like"/>
    <property type="match status" value="1"/>
</dbReference>
<dbReference type="HOGENOM" id="CLU_192419_0_0_1"/>
<keyword evidence="2" id="KW-1185">Reference proteome</keyword>
<feature type="non-terminal residue" evidence="1">
    <location>
        <position position="1"/>
    </location>
</feature>
<name>A0A0D0D8B6_9AGAM</name>
<sequence length="54" mass="6410">LRVWQQNLNKARSAQQDMLRDLDPDKFDLAVIQEPVINLINLTTTNSWWNIIYP</sequence>
<dbReference type="Gene3D" id="3.60.10.10">
    <property type="entry name" value="Endonuclease/exonuclease/phosphatase"/>
    <property type="match status" value="1"/>
</dbReference>
<dbReference type="InParanoid" id="A0A0D0D8B6"/>
<dbReference type="Proteomes" id="UP000054538">
    <property type="component" value="Unassembled WGS sequence"/>
</dbReference>
<evidence type="ECO:0000313" key="1">
    <source>
        <dbReference type="EMBL" id="KIK76604.1"/>
    </source>
</evidence>
<proteinExistence type="predicted"/>
<dbReference type="InterPro" id="IPR036691">
    <property type="entry name" value="Endo/exonu/phosph_ase_sf"/>
</dbReference>
<gene>
    <name evidence="1" type="ORF">PAXRUDRAFT_110044</name>
</gene>
<protein>
    <submittedName>
        <fullName evidence="1">Unplaced genomic scaffold scaffold_2573, whole genome shotgun sequence</fullName>
    </submittedName>
</protein>